<reference evidence="6 7" key="1">
    <citation type="submission" date="2018-08" db="EMBL/GenBank/DDBJ databases">
        <title>Horizontal acquisition of hydrogen conversion ability and other habitat adaptations in Hydrogenovibrio crunogenus strains.</title>
        <authorList>
            <person name="Gonnella G."/>
            <person name="Adam N."/>
            <person name="Perner M."/>
        </authorList>
    </citation>
    <scope>NUCLEOTIDE SEQUENCE [LARGE SCALE GENOMIC DNA]</scope>
    <source>
        <strain evidence="6 7">SP-41</strain>
    </source>
</reference>
<keyword evidence="3" id="KW-0175">Coiled coil</keyword>
<evidence type="ECO:0000256" key="3">
    <source>
        <dbReference type="ARBA" id="ARBA00023054"/>
    </source>
</evidence>
<sequence>MNTQHKTWLSGVIFLVVIAVAISIYLKEMPAALPDDVVKVNGRTEADHYLASTKVSGKILKVLVREGDVVKKDQVLAVLDDAQVRAKVTQAAAAYGAAQARLKAAKTGLKVLKKQVPLQIATAESSVRHSKAVLNSAIENAKQAKIDEQRYARLYEKGTIQKHQHESAALAMKVADDNVLIAKAAINKAQKALNEAKLGWQQIEAKQDDVNAIKAQNLQAQAALMEAMSVFDDMKIKAPTEGVITTKLINEGEVIASGAGLFDIVNLHQVYLKGYIAENKVGLVHLGQKATIKIDSMPEQDFPATIRYIASETEFTPKEVQTQDERVKLVYAIKLYLDDNPKKRITPGLPADAYIQVK</sequence>
<dbReference type="RefSeq" id="WP_135795801.1">
    <property type="nucleotide sequence ID" value="NZ_CP032096.1"/>
</dbReference>
<dbReference type="Proteomes" id="UP000296201">
    <property type="component" value="Chromosome"/>
</dbReference>
<dbReference type="EMBL" id="CP032096">
    <property type="protein sequence ID" value="QBZ83157.1"/>
    <property type="molecule type" value="Genomic_DNA"/>
</dbReference>
<feature type="transmembrane region" description="Helical" evidence="4">
    <location>
        <begin position="7"/>
        <end position="26"/>
    </location>
</feature>
<organism evidence="6 7">
    <name type="scientific">Hydrogenovibrio crunogenus</name>
    <dbReference type="NCBI Taxonomy" id="39765"/>
    <lineage>
        <taxon>Bacteria</taxon>
        <taxon>Pseudomonadati</taxon>
        <taxon>Pseudomonadota</taxon>
        <taxon>Gammaproteobacteria</taxon>
        <taxon>Thiotrichales</taxon>
        <taxon>Piscirickettsiaceae</taxon>
        <taxon>Hydrogenovibrio</taxon>
    </lineage>
</organism>
<evidence type="ECO:0000256" key="2">
    <source>
        <dbReference type="ARBA" id="ARBA00009477"/>
    </source>
</evidence>
<dbReference type="GO" id="GO:0030313">
    <property type="term" value="C:cell envelope"/>
    <property type="evidence" value="ECO:0007669"/>
    <property type="project" value="UniProtKB-SubCell"/>
</dbReference>
<accession>A0A4P7NZG1</accession>
<dbReference type="Pfam" id="PF25917">
    <property type="entry name" value="BSH_RND"/>
    <property type="match status" value="1"/>
</dbReference>
<evidence type="ECO:0000313" key="6">
    <source>
        <dbReference type="EMBL" id="QBZ83157.1"/>
    </source>
</evidence>
<evidence type="ECO:0000256" key="1">
    <source>
        <dbReference type="ARBA" id="ARBA00004196"/>
    </source>
</evidence>
<proteinExistence type="inferred from homology"/>
<gene>
    <name evidence="6" type="primary">czcB_2</name>
    <name evidence="6" type="ORF">GHNINEIG_01198</name>
</gene>
<name>A0A4P7NZG1_9GAMM</name>
<keyword evidence="4" id="KW-0812">Transmembrane</keyword>
<dbReference type="Gene3D" id="1.10.287.470">
    <property type="entry name" value="Helix hairpin bin"/>
    <property type="match status" value="1"/>
</dbReference>
<dbReference type="InterPro" id="IPR058625">
    <property type="entry name" value="MdtA-like_BSH"/>
</dbReference>
<dbReference type="Gene3D" id="2.40.50.100">
    <property type="match status" value="2"/>
</dbReference>
<dbReference type="InterPro" id="IPR050465">
    <property type="entry name" value="UPF0194_transport"/>
</dbReference>
<dbReference type="OrthoDB" id="9793801at2"/>
<dbReference type="PANTHER" id="PTHR32347:SF23">
    <property type="entry name" value="BLL5650 PROTEIN"/>
    <property type="match status" value="1"/>
</dbReference>
<keyword evidence="7" id="KW-1185">Reference proteome</keyword>
<dbReference type="PRINTS" id="PR01490">
    <property type="entry name" value="RTXTOXIND"/>
</dbReference>
<dbReference type="PANTHER" id="PTHR32347">
    <property type="entry name" value="EFFLUX SYSTEM COMPONENT YKNX-RELATED"/>
    <property type="match status" value="1"/>
</dbReference>
<dbReference type="SUPFAM" id="SSF111369">
    <property type="entry name" value="HlyD-like secretion proteins"/>
    <property type="match status" value="2"/>
</dbReference>
<feature type="domain" description="Multidrug resistance protein MdtA-like barrel-sandwich hybrid" evidence="5">
    <location>
        <begin position="53"/>
        <end position="264"/>
    </location>
</feature>
<keyword evidence="4" id="KW-0472">Membrane</keyword>
<evidence type="ECO:0000313" key="7">
    <source>
        <dbReference type="Proteomes" id="UP000296201"/>
    </source>
</evidence>
<evidence type="ECO:0000259" key="5">
    <source>
        <dbReference type="Pfam" id="PF25917"/>
    </source>
</evidence>
<comment type="subcellular location">
    <subcellularLocation>
        <location evidence="1">Cell envelope</location>
    </subcellularLocation>
</comment>
<keyword evidence="4" id="KW-1133">Transmembrane helix</keyword>
<protein>
    <submittedName>
        <fullName evidence="6">Cobalt-zinc-cadmium resistance protein CzcB</fullName>
    </submittedName>
</protein>
<evidence type="ECO:0000256" key="4">
    <source>
        <dbReference type="SAM" id="Phobius"/>
    </source>
</evidence>
<comment type="similarity">
    <text evidence="2">Belongs to the membrane fusion protein (MFP) (TC 8.A.1) family.</text>
</comment>
<dbReference type="AlphaFoldDB" id="A0A4P7NZG1"/>
<dbReference type="Gene3D" id="2.40.30.170">
    <property type="match status" value="1"/>
</dbReference>